<dbReference type="KEGG" id="yti:FNA67_01305"/>
<sequence length="409" mass="43515">MTEPVFGMTFSRTDEGPVPVLGADFSKALLIETSADADAAAFPVGQPVRISTSDATMVAKLGTGLLADAVKGINSQLTGLNAGADVTIYRVAEGADAEETATNIATALAPTNIAAIPSAVNATPRLVWAGRTPWRKDLVTTSPVVAALHAACERLLAIAVVDVDDTSKANAVGARETMNSERLMPLGIAARVYEGAALVTRPMGPRIVGLFQRVDNLNEGKPFDPIANRPIYGLAGLSRKIPFSLLDGSTEGQQMLEAEVSIVAEGEVGVDGSVADGGFKFIGTDNATTGELWKQIHQVRGADYLTVKIMQITREFLGRKITGDLVEAWLNSIKFMLRDHQADDDILGYDVKFLPAKNSPEQIRLGKLTVNMGIEPAPAFKVANHEIARYRPAIEGLVNDIIARQNASN</sequence>
<proteinExistence type="predicted"/>
<keyword evidence="2" id="KW-1185">Reference proteome</keyword>
<dbReference type="EMBL" id="CP041690">
    <property type="protein sequence ID" value="QEE18897.1"/>
    <property type="molecule type" value="Genomic_DNA"/>
</dbReference>
<dbReference type="OrthoDB" id="9767864at2"/>
<name>A0A5B9DIH8_9HYPH</name>
<dbReference type="RefSeq" id="WP_147654792.1">
    <property type="nucleotide sequence ID" value="NZ_BMFM01000001.1"/>
</dbReference>
<evidence type="ECO:0000313" key="2">
    <source>
        <dbReference type="Proteomes" id="UP000321062"/>
    </source>
</evidence>
<dbReference type="AlphaFoldDB" id="A0A5B9DIH8"/>
<gene>
    <name evidence="1" type="ORF">FNA67_01305</name>
</gene>
<organism evidence="1 2">
    <name type="scientific">Paradevosia tibetensis</name>
    <dbReference type="NCBI Taxonomy" id="1447062"/>
    <lineage>
        <taxon>Bacteria</taxon>
        <taxon>Pseudomonadati</taxon>
        <taxon>Pseudomonadota</taxon>
        <taxon>Alphaproteobacteria</taxon>
        <taxon>Hyphomicrobiales</taxon>
        <taxon>Devosiaceae</taxon>
        <taxon>Paradevosia</taxon>
    </lineage>
</organism>
<evidence type="ECO:0000313" key="1">
    <source>
        <dbReference type="EMBL" id="QEE18897.1"/>
    </source>
</evidence>
<reference evidence="1 2" key="1">
    <citation type="journal article" date="2015" name="Int. J. Syst. Evol. Microbiol.">
        <title>Youhaiella tibetensis gen. nov., sp. nov., isolated from subsurface sediment.</title>
        <authorList>
            <person name="Wang Y.X."/>
            <person name="Huang F.Q."/>
            <person name="Nogi Y."/>
            <person name="Pang S.J."/>
            <person name="Wang P.K."/>
            <person name="Lv J."/>
        </authorList>
    </citation>
    <scope>NUCLEOTIDE SEQUENCE [LARGE SCALE GENOMIC DNA]</scope>
    <source>
        <strain evidence="2">fig4</strain>
    </source>
</reference>
<accession>A0A5B9DIH8</accession>
<dbReference type="Proteomes" id="UP000321062">
    <property type="component" value="Chromosome"/>
</dbReference>
<protein>
    <submittedName>
        <fullName evidence="1">Phage tail protein</fullName>
    </submittedName>
</protein>